<accession>A0ABT0RPY0</accession>
<keyword evidence="3" id="KW-1185">Reference proteome</keyword>
<dbReference type="RefSeq" id="WP_249849096.1">
    <property type="nucleotide sequence ID" value="NZ_JAMGBD010000002.1"/>
</dbReference>
<evidence type="ECO:0000313" key="2">
    <source>
        <dbReference type="EMBL" id="MCL6684701.1"/>
    </source>
</evidence>
<dbReference type="Pfam" id="PF08818">
    <property type="entry name" value="DUF1801"/>
    <property type="match status" value="1"/>
</dbReference>
<protein>
    <submittedName>
        <fullName evidence="2">YdeI/OmpD-associated family protein</fullName>
    </submittedName>
</protein>
<evidence type="ECO:0000313" key="3">
    <source>
        <dbReference type="Proteomes" id="UP001165363"/>
    </source>
</evidence>
<gene>
    <name evidence="2" type="ORF">LZ536_12445</name>
</gene>
<sequence>MNRDPRIDAYIAKAAPFAQPILTHVRARVRAVAPEAEETVKWSMPSFTIDGKILCGMAAFKAHATVGFWRGQEMGLDPSHEAMGQLGRLTSIDDLPPDEELDGLIRKGVELAHTAPAPRKTKHEPKPPPEMHPDFAKALAAAPNSKAVLDSFPPSAQRDYLEWISEAKQDATRQKRIDTAIEWLAEGKRRHWKYQNC</sequence>
<name>A0ABT0RPY0_9SPHN</name>
<proteinExistence type="predicted"/>
<organism evidence="2 3">
    <name type="scientific">Sphingomonas alba</name>
    <dbReference type="NCBI Taxonomy" id="2908208"/>
    <lineage>
        <taxon>Bacteria</taxon>
        <taxon>Pseudomonadati</taxon>
        <taxon>Pseudomonadota</taxon>
        <taxon>Alphaproteobacteria</taxon>
        <taxon>Sphingomonadales</taxon>
        <taxon>Sphingomonadaceae</taxon>
        <taxon>Sphingomonas</taxon>
    </lineage>
</organism>
<feature type="domain" description="YdhG-like" evidence="1">
    <location>
        <begin position="19"/>
        <end position="107"/>
    </location>
</feature>
<dbReference type="Proteomes" id="UP001165363">
    <property type="component" value="Unassembled WGS sequence"/>
</dbReference>
<dbReference type="Gene3D" id="3.90.1150.200">
    <property type="match status" value="1"/>
</dbReference>
<reference evidence="2" key="1">
    <citation type="submission" date="2022-05" db="EMBL/GenBank/DDBJ databases">
        <authorList>
            <person name="Jo J.-H."/>
            <person name="Im W.-T."/>
        </authorList>
    </citation>
    <scope>NUCLEOTIDE SEQUENCE</scope>
    <source>
        <strain evidence="2">SE158</strain>
    </source>
</reference>
<dbReference type="InterPro" id="IPR014922">
    <property type="entry name" value="YdhG-like"/>
</dbReference>
<evidence type="ECO:0000259" key="1">
    <source>
        <dbReference type="Pfam" id="PF08818"/>
    </source>
</evidence>
<dbReference type="SUPFAM" id="SSF159888">
    <property type="entry name" value="YdhG-like"/>
    <property type="match status" value="1"/>
</dbReference>
<dbReference type="Pfam" id="PF13376">
    <property type="entry name" value="OmdA"/>
    <property type="match status" value="1"/>
</dbReference>
<comment type="caution">
    <text evidence="2">The sequence shown here is derived from an EMBL/GenBank/DDBJ whole genome shotgun (WGS) entry which is preliminary data.</text>
</comment>
<dbReference type="EMBL" id="JAMGBD010000002">
    <property type="protein sequence ID" value="MCL6684701.1"/>
    <property type="molecule type" value="Genomic_DNA"/>
</dbReference>